<protein>
    <submittedName>
        <fullName evidence="2">PepSY domain-containing protein</fullName>
    </submittedName>
</protein>
<comment type="caution">
    <text evidence="2">The sequence shown here is derived from an EMBL/GenBank/DDBJ whole genome shotgun (WGS) entry which is preliminary data.</text>
</comment>
<feature type="transmembrane region" description="Helical" evidence="1">
    <location>
        <begin position="219"/>
        <end position="242"/>
    </location>
</feature>
<name>A0ABV8UZ46_9GAMM</name>
<evidence type="ECO:0000313" key="3">
    <source>
        <dbReference type="Proteomes" id="UP001595840"/>
    </source>
</evidence>
<keyword evidence="1" id="KW-1133">Transmembrane helix</keyword>
<sequence length="248" mass="27748">MLRKYWRPILWRWHKRLGLTLILLLLWLSVTGLMLNHTDDFALAERPLGYAVLLQLYGITETPVASYQLPNQQFLSQAGDHLYFQHRRVSNCRTEQFSVVAAGEALFLAACGRELLMITGAGELVERIGASYDLPQPVTALGLCDAKPCVQSAAAFFLVDVEGLSWQPVTPTDFFPAAQVPLPENILNGIENQWVSAEVNWERLMLDLHAGRTFGLGPWLMDAVALLIIVLSMTGFGIWLAGRKRRNS</sequence>
<keyword evidence="1" id="KW-0472">Membrane</keyword>
<dbReference type="RefSeq" id="WP_290261927.1">
    <property type="nucleotide sequence ID" value="NZ_JAUFQG010000004.1"/>
</dbReference>
<keyword evidence="1" id="KW-0812">Transmembrane</keyword>
<reference evidence="3" key="1">
    <citation type="journal article" date="2019" name="Int. J. Syst. Evol. Microbiol.">
        <title>The Global Catalogue of Microorganisms (GCM) 10K type strain sequencing project: providing services to taxonomists for standard genome sequencing and annotation.</title>
        <authorList>
            <consortium name="The Broad Institute Genomics Platform"/>
            <consortium name="The Broad Institute Genome Sequencing Center for Infectious Disease"/>
            <person name="Wu L."/>
            <person name="Ma J."/>
        </authorList>
    </citation>
    <scope>NUCLEOTIDE SEQUENCE [LARGE SCALE GENOMIC DNA]</scope>
    <source>
        <strain evidence="3">CECT 8570</strain>
    </source>
</reference>
<accession>A0ABV8UZ46</accession>
<evidence type="ECO:0000256" key="1">
    <source>
        <dbReference type="SAM" id="Phobius"/>
    </source>
</evidence>
<dbReference type="InterPro" id="IPR005625">
    <property type="entry name" value="PepSY-ass_TM"/>
</dbReference>
<proteinExistence type="predicted"/>
<dbReference type="Pfam" id="PF03929">
    <property type="entry name" value="PepSY_TM"/>
    <property type="match status" value="1"/>
</dbReference>
<dbReference type="EMBL" id="JBHSCX010000002">
    <property type="protein sequence ID" value="MFC4360951.1"/>
    <property type="molecule type" value="Genomic_DNA"/>
</dbReference>
<dbReference type="Proteomes" id="UP001595840">
    <property type="component" value="Unassembled WGS sequence"/>
</dbReference>
<gene>
    <name evidence="2" type="ORF">ACFOX3_01485</name>
</gene>
<organism evidence="2 3">
    <name type="scientific">Simiduia curdlanivorans</name>
    <dbReference type="NCBI Taxonomy" id="1492769"/>
    <lineage>
        <taxon>Bacteria</taxon>
        <taxon>Pseudomonadati</taxon>
        <taxon>Pseudomonadota</taxon>
        <taxon>Gammaproteobacteria</taxon>
        <taxon>Cellvibrionales</taxon>
        <taxon>Cellvibrionaceae</taxon>
        <taxon>Simiduia</taxon>
    </lineage>
</organism>
<keyword evidence="3" id="KW-1185">Reference proteome</keyword>
<evidence type="ECO:0000313" key="2">
    <source>
        <dbReference type="EMBL" id="MFC4360951.1"/>
    </source>
</evidence>